<dbReference type="Gene3D" id="1.10.10.10">
    <property type="entry name" value="Winged helix-like DNA-binding domain superfamily/Winged helix DNA-binding domain"/>
    <property type="match status" value="1"/>
</dbReference>
<dbReference type="PRINTS" id="PR00039">
    <property type="entry name" value="HTHLYSR"/>
</dbReference>
<name>A0A4Q2AF87_9BURK</name>
<dbReference type="GO" id="GO:0003700">
    <property type="term" value="F:DNA-binding transcription factor activity"/>
    <property type="evidence" value="ECO:0007669"/>
    <property type="project" value="InterPro"/>
</dbReference>
<dbReference type="RefSeq" id="WP_129515901.1">
    <property type="nucleotide sequence ID" value="NZ_QWEX01000002.1"/>
</dbReference>
<protein>
    <submittedName>
        <fullName evidence="6">LysR family transcriptional regulator</fullName>
    </submittedName>
</protein>
<evidence type="ECO:0000256" key="2">
    <source>
        <dbReference type="ARBA" id="ARBA00023015"/>
    </source>
</evidence>
<dbReference type="GO" id="GO:0005829">
    <property type="term" value="C:cytosol"/>
    <property type="evidence" value="ECO:0007669"/>
    <property type="project" value="TreeGrafter"/>
</dbReference>
<dbReference type="Gene3D" id="3.40.190.10">
    <property type="entry name" value="Periplasmic binding protein-like II"/>
    <property type="match status" value="2"/>
</dbReference>
<evidence type="ECO:0000313" key="6">
    <source>
        <dbReference type="EMBL" id="RXV68289.1"/>
    </source>
</evidence>
<keyword evidence="3" id="KW-0238">DNA-binding</keyword>
<comment type="caution">
    <text evidence="6">The sequence shown here is derived from an EMBL/GenBank/DDBJ whole genome shotgun (WGS) entry which is preliminary data.</text>
</comment>
<feature type="domain" description="HTH lysR-type" evidence="5">
    <location>
        <begin position="4"/>
        <end position="61"/>
    </location>
</feature>
<dbReference type="Proteomes" id="UP000289650">
    <property type="component" value="Unassembled WGS sequence"/>
</dbReference>
<reference evidence="6 7" key="1">
    <citation type="submission" date="2018-08" db="EMBL/GenBank/DDBJ databases">
        <title>Mountain-cultivated ginseng endophyte, Burkholderia stabilis and its activity against ginseng root rot disease.</title>
        <authorList>
            <person name="Tapan Kumar M."/>
            <person name="Bae H."/>
            <person name="Shanmugam G."/>
            <person name="Jeon J."/>
        </authorList>
    </citation>
    <scope>NUCLEOTIDE SEQUENCE [LARGE SCALE GENOMIC DNA]</scope>
    <source>
        <strain evidence="6 7">EB159</strain>
    </source>
</reference>
<proteinExistence type="inferred from homology"/>
<dbReference type="EMBL" id="QWEX01000002">
    <property type="protein sequence ID" value="RXV68289.1"/>
    <property type="molecule type" value="Genomic_DNA"/>
</dbReference>
<evidence type="ECO:0000259" key="5">
    <source>
        <dbReference type="PROSITE" id="PS50931"/>
    </source>
</evidence>
<keyword evidence="2" id="KW-0805">Transcription regulation</keyword>
<dbReference type="SUPFAM" id="SSF46785">
    <property type="entry name" value="Winged helix' DNA-binding domain"/>
    <property type="match status" value="1"/>
</dbReference>
<sequence>MHDINSRRLMHLVALAEEGSFARAAARTHLSQSAFSRSIQALEDDLGVKLFDRAARGVAMTAAGNLMVGRARRVLFETRCLFRDLELLKAHEFGEVRVGVGPYVAAVLLPKLIVGFSRRFPKVRIAVEVGEADTLLGKLRAEQLDLLVVDRRLQAVAPDVALQRLARHEGAWYARAGHPLFARGELALDALREFPLVSVPMPAFMKDALHRLLRIRSHEQIPLQAECNDIGVLAAVVGESDAVFFATASSIRAELDAGRLIRIPLARPPRLTLDFALVHLAERTPSPAATAAMELAAALMNDAAEQV</sequence>
<dbReference type="PANTHER" id="PTHR30419:SF30">
    <property type="entry name" value="LYSR FAMILY TRANSCRIPTIONAL REGULATOR"/>
    <property type="match status" value="1"/>
</dbReference>
<comment type="similarity">
    <text evidence="1">Belongs to the LysR transcriptional regulatory family.</text>
</comment>
<dbReference type="GO" id="GO:0003677">
    <property type="term" value="F:DNA binding"/>
    <property type="evidence" value="ECO:0007669"/>
    <property type="project" value="UniProtKB-KW"/>
</dbReference>
<dbReference type="Pfam" id="PF00126">
    <property type="entry name" value="HTH_1"/>
    <property type="match status" value="1"/>
</dbReference>
<dbReference type="InterPro" id="IPR050950">
    <property type="entry name" value="HTH-type_LysR_regulators"/>
</dbReference>
<evidence type="ECO:0000256" key="3">
    <source>
        <dbReference type="ARBA" id="ARBA00023125"/>
    </source>
</evidence>
<evidence type="ECO:0000256" key="1">
    <source>
        <dbReference type="ARBA" id="ARBA00009437"/>
    </source>
</evidence>
<organism evidence="6 7">
    <name type="scientific">Burkholderia stabilis</name>
    <dbReference type="NCBI Taxonomy" id="95485"/>
    <lineage>
        <taxon>Bacteria</taxon>
        <taxon>Pseudomonadati</taxon>
        <taxon>Pseudomonadota</taxon>
        <taxon>Betaproteobacteria</taxon>
        <taxon>Burkholderiales</taxon>
        <taxon>Burkholderiaceae</taxon>
        <taxon>Burkholderia</taxon>
        <taxon>Burkholderia cepacia complex</taxon>
    </lineage>
</organism>
<keyword evidence="4" id="KW-0804">Transcription</keyword>
<dbReference type="FunFam" id="1.10.10.10:FF:000001">
    <property type="entry name" value="LysR family transcriptional regulator"/>
    <property type="match status" value="1"/>
</dbReference>
<dbReference type="OrthoDB" id="8673707at2"/>
<gene>
    <name evidence="6" type="ORF">D1006_24225</name>
</gene>
<dbReference type="PANTHER" id="PTHR30419">
    <property type="entry name" value="HTH-TYPE TRANSCRIPTIONAL REGULATOR YBHD"/>
    <property type="match status" value="1"/>
</dbReference>
<dbReference type="InterPro" id="IPR005119">
    <property type="entry name" value="LysR_subst-bd"/>
</dbReference>
<dbReference type="Pfam" id="PF03466">
    <property type="entry name" value="LysR_substrate"/>
    <property type="match status" value="1"/>
</dbReference>
<dbReference type="InterPro" id="IPR036390">
    <property type="entry name" value="WH_DNA-bd_sf"/>
</dbReference>
<dbReference type="InterPro" id="IPR036388">
    <property type="entry name" value="WH-like_DNA-bd_sf"/>
</dbReference>
<evidence type="ECO:0000256" key="4">
    <source>
        <dbReference type="ARBA" id="ARBA00023163"/>
    </source>
</evidence>
<dbReference type="AlphaFoldDB" id="A0A4Q2AF87"/>
<accession>A0A4Q2AF87</accession>
<dbReference type="SUPFAM" id="SSF53850">
    <property type="entry name" value="Periplasmic binding protein-like II"/>
    <property type="match status" value="1"/>
</dbReference>
<dbReference type="InterPro" id="IPR000847">
    <property type="entry name" value="LysR_HTH_N"/>
</dbReference>
<evidence type="ECO:0000313" key="7">
    <source>
        <dbReference type="Proteomes" id="UP000289650"/>
    </source>
</evidence>
<dbReference type="PROSITE" id="PS50931">
    <property type="entry name" value="HTH_LYSR"/>
    <property type="match status" value="1"/>
</dbReference>